<organism evidence="2 3">
    <name type="scientific">Candidatus Paracaedimonas acanthamoebae</name>
    <dbReference type="NCBI Taxonomy" id="244581"/>
    <lineage>
        <taxon>Bacteria</taxon>
        <taxon>Pseudomonadati</taxon>
        <taxon>Pseudomonadota</taxon>
        <taxon>Alphaproteobacteria</taxon>
        <taxon>Holosporales</taxon>
        <taxon>Caedimonadaceae</taxon>
        <taxon>Candidatus Paracaedimonas</taxon>
    </lineage>
</organism>
<evidence type="ECO:0000313" key="2">
    <source>
        <dbReference type="EMBL" id="MBN9413117.1"/>
    </source>
</evidence>
<dbReference type="SMART" id="SM00256">
    <property type="entry name" value="FBOX"/>
    <property type="match status" value="1"/>
</dbReference>
<dbReference type="EMBL" id="JAFKGL010000017">
    <property type="protein sequence ID" value="MBN9413117.1"/>
    <property type="molecule type" value="Genomic_DNA"/>
</dbReference>
<feature type="domain" description="F-box" evidence="1">
    <location>
        <begin position="128"/>
        <end position="173"/>
    </location>
</feature>
<name>A0A8J7PJW5_9PROT</name>
<proteinExistence type="predicted"/>
<gene>
    <name evidence="2" type="ORF">J0H12_04255</name>
</gene>
<evidence type="ECO:0000313" key="3">
    <source>
        <dbReference type="Proteomes" id="UP000664414"/>
    </source>
</evidence>
<accession>A0A8J7PJW5</accession>
<dbReference type="SUPFAM" id="SSF81383">
    <property type="entry name" value="F-box domain"/>
    <property type="match status" value="1"/>
</dbReference>
<dbReference type="Proteomes" id="UP000664414">
    <property type="component" value="Unassembled WGS sequence"/>
</dbReference>
<dbReference type="AlphaFoldDB" id="A0A8J7PJW5"/>
<dbReference type="InterPro" id="IPR001810">
    <property type="entry name" value="F-box_dom"/>
</dbReference>
<reference evidence="2" key="1">
    <citation type="submission" date="2021-02" db="EMBL/GenBank/DDBJ databases">
        <title>Thiocyanate and organic carbon inputs drive convergent selection for specific autotrophic Afipia and Thiobacillus strains within complex microbiomes.</title>
        <authorList>
            <person name="Huddy R.J."/>
            <person name="Sachdeva R."/>
            <person name="Kadzinga F."/>
            <person name="Kantor R.S."/>
            <person name="Harrison S.T.L."/>
            <person name="Banfield J.F."/>
        </authorList>
    </citation>
    <scope>NUCLEOTIDE SEQUENCE</scope>
    <source>
        <strain evidence="2">SCN18_10_11_15_R4_P_38_20</strain>
    </source>
</reference>
<dbReference type="InterPro" id="IPR036047">
    <property type="entry name" value="F-box-like_dom_sf"/>
</dbReference>
<dbReference type="CDD" id="cd09917">
    <property type="entry name" value="F-box_SF"/>
    <property type="match status" value="1"/>
</dbReference>
<sequence length="270" mass="31491">MVNKMYIKIYLFLIFILNSISCSYPSDMFEQSLEAEPLPLQVVNEEVLERGPAAQRPVISIEFDSVDLILPVRSMDKEHRNTTIEGLQNSEYEKGLGLSCCHHPFYYLTSLLGLFTQEKEEYPHASLEDSLRVLPNEIIGIIIAYLDPLSMVRFSHVNKKVREFLNNDYWIRYNLIHGYQEIEEENPWLNIWSIPTIVSPIKVMLANYYYEIGIKKRDKNLIKKSSTLGLLKAKKYLSETQASSTQVYPVNSYRYGIYTSGFYPRYKIEN</sequence>
<dbReference type="PROSITE" id="PS50181">
    <property type="entry name" value="FBOX"/>
    <property type="match status" value="1"/>
</dbReference>
<protein>
    <submittedName>
        <fullName evidence="2">F-box protein</fullName>
    </submittedName>
</protein>
<comment type="caution">
    <text evidence="2">The sequence shown here is derived from an EMBL/GenBank/DDBJ whole genome shotgun (WGS) entry which is preliminary data.</text>
</comment>
<evidence type="ECO:0000259" key="1">
    <source>
        <dbReference type="PROSITE" id="PS50181"/>
    </source>
</evidence>
<dbReference type="Pfam" id="PF00646">
    <property type="entry name" value="F-box"/>
    <property type="match status" value="1"/>
</dbReference>